<organism evidence="9 10">
    <name type="scientific">Sorangium cellulosum</name>
    <name type="common">Polyangium cellulosum</name>
    <dbReference type="NCBI Taxonomy" id="56"/>
    <lineage>
        <taxon>Bacteria</taxon>
        <taxon>Pseudomonadati</taxon>
        <taxon>Myxococcota</taxon>
        <taxon>Polyangia</taxon>
        <taxon>Polyangiales</taxon>
        <taxon>Polyangiaceae</taxon>
        <taxon>Sorangium</taxon>
    </lineage>
</organism>
<keyword evidence="5" id="KW-0378">Hydrolase</keyword>
<dbReference type="GO" id="GO:0004518">
    <property type="term" value="F:nuclease activity"/>
    <property type="evidence" value="ECO:0007669"/>
    <property type="project" value="UniProtKB-KW"/>
</dbReference>
<keyword evidence="4" id="KW-0479">Metal-binding</keyword>
<feature type="domain" description="PIN" evidence="8">
    <location>
        <begin position="8"/>
        <end position="105"/>
    </location>
</feature>
<gene>
    <name evidence="9" type="ORF">BE17_41775</name>
</gene>
<evidence type="ECO:0000259" key="8">
    <source>
        <dbReference type="Pfam" id="PF01850"/>
    </source>
</evidence>
<dbReference type="InterPro" id="IPR002716">
    <property type="entry name" value="PIN_dom"/>
</dbReference>
<dbReference type="EMBL" id="JEMB01002966">
    <property type="protein sequence ID" value="KYF76896.1"/>
    <property type="molecule type" value="Genomic_DNA"/>
</dbReference>
<evidence type="ECO:0000256" key="7">
    <source>
        <dbReference type="ARBA" id="ARBA00038093"/>
    </source>
</evidence>
<dbReference type="GO" id="GO:0016787">
    <property type="term" value="F:hydrolase activity"/>
    <property type="evidence" value="ECO:0007669"/>
    <property type="project" value="UniProtKB-KW"/>
</dbReference>
<keyword evidence="6" id="KW-0460">Magnesium</keyword>
<reference evidence="9 10" key="1">
    <citation type="submission" date="2014-02" db="EMBL/GenBank/DDBJ databases">
        <title>The small core and large imbalanced accessory genome model reveals a collaborative survival strategy of Sorangium cellulosum strains in nature.</title>
        <authorList>
            <person name="Han K."/>
            <person name="Peng R."/>
            <person name="Blom J."/>
            <person name="Li Y.-Z."/>
        </authorList>
    </citation>
    <scope>NUCLEOTIDE SEQUENCE [LARGE SCALE GENOMIC DNA]</scope>
    <source>
        <strain evidence="9 10">So0011-07</strain>
    </source>
</reference>
<proteinExistence type="inferred from homology"/>
<comment type="cofactor">
    <cofactor evidence="1">
        <name>Mg(2+)</name>
        <dbReference type="ChEBI" id="CHEBI:18420"/>
    </cofactor>
</comment>
<sequence length="111" mass="12148">MLRDHGDEPVAIAMITASELLHGVHRAAEPSQRARREAFVERLLAHLSLIPFDLVVARVHARLSAELAAKGSPVGAHDLLIAATALAVEYDVATRDERSFPRIPGLTVLRW</sequence>
<dbReference type="Proteomes" id="UP000075635">
    <property type="component" value="Unassembled WGS sequence"/>
</dbReference>
<evidence type="ECO:0000256" key="3">
    <source>
        <dbReference type="ARBA" id="ARBA00022722"/>
    </source>
</evidence>
<dbReference type="InterPro" id="IPR050556">
    <property type="entry name" value="Type_II_TA_system_RNase"/>
</dbReference>
<evidence type="ECO:0000313" key="9">
    <source>
        <dbReference type="EMBL" id="KYF76896.1"/>
    </source>
</evidence>
<keyword evidence="3" id="KW-0540">Nuclease</keyword>
<comment type="similarity">
    <text evidence="7">Belongs to the PINc/VapC protein family.</text>
</comment>
<name>A0A150RAD1_SORCE</name>
<dbReference type="InterPro" id="IPR029060">
    <property type="entry name" value="PIN-like_dom_sf"/>
</dbReference>
<dbReference type="Pfam" id="PF01850">
    <property type="entry name" value="PIN"/>
    <property type="match status" value="1"/>
</dbReference>
<dbReference type="PANTHER" id="PTHR33653:SF1">
    <property type="entry name" value="RIBONUCLEASE VAPC2"/>
    <property type="match status" value="1"/>
</dbReference>
<evidence type="ECO:0000256" key="2">
    <source>
        <dbReference type="ARBA" id="ARBA00022649"/>
    </source>
</evidence>
<dbReference type="Gene3D" id="3.40.50.1010">
    <property type="entry name" value="5'-nuclease"/>
    <property type="match status" value="1"/>
</dbReference>
<evidence type="ECO:0000256" key="1">
    <source>
        <dbReference type="ARBA" id="ARBA00001946"/>
    </source>
</evidence>
<accession>A0A150RAD1</accession>
<protein>
    <recommendedName>
        <fullName evidence="8">PIN domain-containing protein</fullName>
    </recommendedName>
</protein>
<dbReference type="AlphaFoldDB" id="A0A150RAD1"/>
<evidence type="ECO:0000256" key="6">
    <source>
        <dbReference type="ARBA" id="ARBA00022842"/>
    </source>
</evidence>
<evidence type="ECO:0000256" key="4">
    <source>
        <dbReference type="ARBA" id="ARBA00022723"/>
    </source>
</evidence>
<dbReference type="PANTHER" id="PTHR33653">
    <property type="entry name" value="RIBONUCLEASE VAPC2"/>
    <property type="match status" value="1"/>
</dbReference>
<keyword evidence="2" id="KW-1277">Toxin-antitoxin system</keyword>
<dbReference type="SUPFAM" id="SSF88723">
    <property type="entry name" value="PIN domain-like"/>
    <property type="match status" value="1"/>
</dbReference>
<comment type="caution">
    <text evidence="9">The sequence shown here is derived from an EMBL/GenBank/DDBJ whole genome shotgun (WGS) entry which is preliminary data.</text>
</comment>
<evidence type="ECO:0000313" key="10">
    <source>
        <dbReference type="Proteomes" id="UP000075635"/>
    </source>
</evidence>
<dbReference type="GO" id="GO:0046872">
    <property type="term" value="F:metal ion binding"/>
    <property type="evidence" value="ECO:0007669"/>
    <property type="project" value="UniProtKB-KW"/>
</dbReference>
<evidence type="ECO:0000256" key="5">
    <source>
        <dbReference type="ARBA" id="ARBA00022801"/>
    </source>
</evidence>